<dbReference type="AlphaFoldDB" id="A0AA88UFL5"/>
<dbReference type="GO" id="GO:0009765">
    <property type="term" value="P:photosynthesis, light harvesting"/>
    <property type="evidence" value="ECO:0007669"/>
    <property type="project" value="InterPro"/>
</dbReference>
<protein>
    <recommendedName>
        <fullName evidence="13">Chlorophyll a-b binding protein, chloroplastic</fullName>
    </recommendedName>
</protein>
<dbReference type="GO" id="GO:0009535">
    <property type="term" value="C:chloroplast thylakoid membrane"/>
    <property type="evidence" value="ECO:0007669"/>
    <property type="project" value="UniProtKB-SubCell"/>
</dbReference>
<evidence type="ECO:0000256" key="10">
    <source>
        <dbReference type="ARBA" id="ARBA00023136"/>
    </source>
</evidence>
<evidence type="ECO:0000256" key="1">
    <source>
        <dbReference type="ARBA" id="ARBA00004454"/>
    </source>
</evidence>
<keyword evidence="9 13" id="KW-0793">Thylakoid</keyword>
<dbReference type="InterPro" id="IPR022796">
    <property type="entry name" value="Chloroa_b-bind"/>
</dbReference>
<evidence type="ECO:0000256" key="11">
    <source>
        <dbReference type="ARBA" id="ARBA00023276"/>
    </source>
</evidence>
<evidence type="ECO:0000256" key="9">
    <source>
        <dbReference type="ARBA" id="ARBA00023078"/>
    </source>
</evidence>
<evidence type="ECO:0000256" key="13">
    <source>
        <dbReference type="RuleBase" id="RU363080"/>
    </source>
</evidence>
<dbReference type="Pfam" id="PF00504">
    <property type="entry name" value="Chloroa_b-bind"/>
    <property type="match status" value="1"/>
</dbReference>
<evidence type="ECO:0000256" key="3">
    <source>
        <dbReference type="ARBA" id="ARBA00022528"/>
    </source>
</evidence>
<dbReference type="GO" id="GO:0009523">
    <property type="term" value="C:photosystem II"/>
    <property type="evidence" value="ECO:0007669"/>
    <property type="project" value="UniProtKB-KW"/>
</dbReference>
<keyword evidence="7" id="KW-1133">Transmembrane helix</keyword>
<dbReference type="Proteomes" id="UP001187471">
    <property type="component" value="Unassembled WGS sequence"/>
</dbReference>
<keyword evidence="10" id="KW-0472">Membrane</keyword>
<keyword evidence="6" id="KW-0812">Transmembrane</keyword>
<keyword evidence="3 13" id="KW-0150">Chloroplast</keyword>
<feature type="binding site" evidence="12">
    <location>
        <position position="128"/>
    </location>
    <ligand>
        <name>chlorophyll a</name>
        <dbReference type="ChEBI" id="CHEBI:58416"/>
        <label>1</label>
    </ligand>
</feature>
<dbReference type="EMBL" id="JAVXUO010002417">
    <property type="protein sequence ID" value="KAK2973427.1"/>
    <property type="molecule type" value="Genomic_DNA"/>
</dbReference>
<keyword evidence="4 13" id="KW-0602">Photosynthesis</keyword>
<dbReference type="InterPro" id="IPR001344">
    <property type="entry name" value="Chloro_AB-bd_pln"/>
</dbReference>
<dbReference type="SUPFAM" id="SSF103511">
    <property type="entry name" value="Chlorophyll a-b binding protein"/>
    <property type="match status" value="1"/>
</dbReference>
<evidence type="ECO:0000313" key="15">
    <source>
        <dbReference type="Proteomes" id="UP001187471"/>
    </source>
</evidence>
<evidence type="ECO:0000256" key="2">
    <source>
        <dbReference type="ARBA" id="ARBA00022494"/>
    </source>
</evidence>
<feature type="binding site" evidence="12">
    <location>
        <position position="118"/>
    </location>
    <ligand>
        <name>chlorophyll a</name>
        <dbReference type="ChEBI" id="CHEBI:58416"/>
        <label>1</label>
    </ligand>
</feature>
<evidence type="ECO:0000256" key="12">
    <source>
        <dbReference type="PIRSR" id="PIRSR601344-1"/>
    </source>
</evidence>
<comment type="caution">
    <text evidence="14">The sequence shown here is derived from an EMBL/GenBank/DDBJ whole genome shotgun (WGS) entry which is preliminary data.</text>
</comment>
<accession>A0AA88UFL5</accession>
<evidence type="ECO:0000256" key="8">
    <source>
        <dbReference type="ARBA" id="ARBA00022991"/>
    </source>
</evidence>
<keyword evidence="5 13" id="KW-0934">Plastid</keyword>
<evidence type="ECO:0000313" key="14">
    <source>
        <dbReference type="EMBL" id="KAK2973427.1"/>
    </source>
</evidence>
<reference evidence="14" key="1">
    <citation type="submission" date="2022-12" db="EMBL/GenBank/DDBJ databases">
        <title>Draft genome assemblies for two species of Escallonia (Escalloniales).</title>
        <authorList>
            <person name="Chanderbali A."/>
            <person name="Dervinis C."/>
            <person name="Anghel I."/>
            <person name="Soltis D."/>
            <person name="Soltis P."/>
            <person name="Zapata F."/>
        </authorList>
    </citation>
    <scope>NUCLEOTIDE SEQUENCE</scope>
    <source>
        <strain evidence="14">UCBG92.1500</strain>
        <tissue evidence="14">Leaf</tissue>
    </source>
</reference>
<evidence type="ECO:0000256" key="5">
    <source>
        <dbReference type="ARBA" id="ARBA00022640"/>
    </source>
</evidence>
<dbReference type="PANTHER" id="PTHR21649">
    <property type="entry name" value="CHLOROPHYLL A/B BINDING PROTEIN"/>
    <property type="match status" value="1"/>
</dbReference>
<feature type="binding site" evidence="12">
    <location>
        <position position="83"/>
    </location>
    <ligand>
        <name>chlorophyll a</name>
        <dbReference type="ChEBI" id="CHEBI:58416"/>
        <label>1</label>
    </ligand>
</feature>
<evidence type="ECO:0000256" key="6">
    <source>
        <dbReference type="ARBA" id="ARBA00022692"/>
    </source>
</evidence>
<dbReference type="Gene3D" id="1.10.3460.10">
    <property type="entry name" value="Chlorophyll a/b binding protein domain"/>
    <property type="match status" value="1"/>
</dbReference>
<feature type="binding site" description="axial binding residue" evidence="12">
    <location>
        <position position="85"/>
    </location>
    <ligand>
        <name>chlorophyll b</name>
        <dbReference type="ChEBI" id="CHEBI:61721"/>
        <label>1</label>
    </ligand>
    <ligandPart>
        <name>Mg</name>
        <dbReference type="ChEBI" id="CHEBI:25107"/>
    </ligandPart>
</feature>
<keyword evidence="13" id="KW-0603">Photosystem I</keyword>
<keyword evidence="11 13" id="KW-0604">Photosystem II</keyword>
<comment type="function">
    <text evidence="13">The light-harvesting complex (LHC) functions as a light receptor, it captures and delivers excitation energy to photosystems with which it is closely associated.</text>
</comment>
<dbReference type="GO" id="GO:0009522">
    <property type="term" value="C:photosystem I"/>
    <property type="evidence" value="ECO:0007669"/>
    <property type="project" value="UniProtKB-KW"/>
</dbReference>
<proteinExistence type="inferred from homology"/>
<feature type="binding site" description="axial binding residue" evidence="12">
    <location>
        <position position="57"/>
    </location>
    <ligand>
        <name>chlorophyll b</name>
        <dbReference type="ChEBI" id="CHEBI:61721"/>
        <label>1</label>
    </ligand>
    <ligandPart>
        <name>Mg</name>
        <dbReference type="ChEBI" id="CHEBI:25107"/>
    </ligandPart>
</feature>
<keyword evidence="2 12" id="KW-0148">Chlorophyll</keyword>
<feature type="binding site" evidence="12">
    <location>
        <position position="80"/>
    </location>
    <ligand>
        <name>chlorophyll a</name>
        <dbReference type="ChEBI" id="CHEBI:58416"/>
        <label>1</label>
    </ligand>
</feature>
<keyword evidence="15" id="KW-1185">Reference proteome</keyword>
<dbReference type="GO" id="GO:0016168">
    <property type="term" value="F:chlorophyll binding"/>
    <property type="evidence" value="ECO:0007669"/>
    <property type="project" value="UniProtKB-KW"/>
</dbReference>
<comment type="similarity">
    <text evidence="13">Belongs to the light-harvesting chlorophyll a/b-binding (LHC) protein family.</text>
</comment>
<evidence type="ECO:0000256" key="7">
    <source>
        <dbReference type="ARBA" id="ARBA00022989"/>
    </source>
</evidence>
<organism evidence="14 15">
    <name type="scientific">Escallonia rubra</name>
    <dbReference type="NCBI Taxonomy" id="112253"/>
    <lineage>
        <taxon>Eukaryota</taxon>
        <taxon>Viridiplantae</taxon>
        <taxon>Streptophyta</taxon>
        <taxon>Embryophyta</taxon>
        <taxon>Tracheophyta</taxon>
        <taxon>Spermatophyta</taxon>
        <taxon>Magnoliopsida</taxon>
        <taxon>eudicotyledons</taxon>
        <taxon>Gunneridae</taxon>
        <taxon>Pentapetalae</taxon>
        <taxon>asterids</taxon>
        <taxon>campanulids</taxon>
        <taxon>Escalloniales</taxon>
        <taxon>Escalloniaceae</taxon>
        <taxon>Escallonia</taxon>
    </lineage>
</organism>
<keyword evidence="8 13" id="KW-0157">Chromophore</keyword>
<name>A0AA88UFL5_9ASTE</name>
<sequence>MAAATMAISSPSFAGNAVQITSTTSEIIGNGSVSMRKSARKVVLSGNPWYGPDTVKYLGLFSNEAPSYLTETFAKNRELEVIHSRWAMLGALECVFPKLLARNGVKFGEAVWFKAGAQIFSEGGLDYLGNHLARWLSQFTQVEDDMCCFPTWSTTIPPLGLEFPTLVVVLVVSSTQTSEWRH</sequence>
<comment type="subcellular location">
    <subcellularLocation>
        <location evidence="1">Plastid</location>
        <location evidence="1">Chloroplast thylakoid membrane</location>
        <topology evidence="1">Multi-pass membrane protein</topology>
    </subcellularLocation>
</comment>
<gene>
    <name evidence="14" type="ORF">RJ640_010422</name>
</gene>
<evidence type="ECO:0000256" key="4">
    <source>
        <dbReference type="ARBA" id="ARBA00022531"/>
    </source>
</evidence>